<dbReference type="Gene3D" id="3.40.50.10320">
    <property type="entry name" value="LmbE-like"/>
    <property type="match status" value="1"/>
</dbReference>
<keyword evidence="2" id="KW-1133">Transmembrane helix</keyword>
<sequence>MSTLLESLLLLLSVCGLLFFSRPKVRRFLKRNYRAPGALFRAIRIGFILTGLLAAGHLLTTHPWFLFGNVIAIIALLGMLAYVGHYSRIPQHSAPRPSSVLIVAAHPDDLEIACGSTIAKLVDSGHQVHGIIMSDGADGGDAAVRPDEARAGATFLGLSSVTVLSLTDRALDEHMNEMIDAIEAKMGAKQPDLIFTHSKNEVHQDHLAVHRAVMRAARNHHSILCFESPSVTADFSPTVFIDVTDYSDVKAEAIAAHANQSGKPYMSREIVDSITTFRGRQGRIRRAEGFEPMRLRLNDPMPL</sequence>
<dbReference type="InterPro" id="IPR024078">
    <property type="entry name" value="LmbE-like_dom_sf"/>
</dbReference>
<protein>
    <submittedName>
        <fullName evidence="3">PIG-L deacetylase family protein</fullName>
    </submittedName>
</protein>
<dbReference type="PANTHER" id="PTHR12993">
    <property type="entry name" value="N-ACETYLGLUCOSAMINYL-PHOSPHATIDYLINOSITOL DE-N-ACETYLASE-RELATED"/>
    <property type="match status" value="1"/>
</dbReference>
<keyword evidence="2" id="KW-0812">Transmembrane</keyword>
<feature type="transmembrane region" description="Helical" evidence="2">
    <location>
        <begin position="6"/>
        <end position="21"/>
    </location>
</feature>
<dbReference type="Proteomes" id="UP001225598">
    <property type="component" value="Chromosome"/>
</dbReference>
<feature type="transmembrane region" description="Helical" evidence="2">
    <location>
        <begin position="65"/>
        <end position="83"/>
    </location>
</feature>
<gene>
    <name evidence="3" type="ORF">QP027_04495</name>
</gene>
<proteinExistence type="predicted"/>
<feature type="transmembrane region" description="Helical" evidence="2">
    <location>
        <begin position="42"/>
        <end position="59"/>
    </location>
</feature>
<evidence type="ECO:0000256" key="1">
    <source>
        <dbReference type="ARBA" id="ARBA00022833"/>
    </source>
</evidence>
<dbReference type="PANTHER" id="PTHR12993:SF11">
    <property type="entry name" value="N-ACETYLGLUCOSAMINYL-PHOSPHATIDYLINOSITOL DE-N-ACETYLASE"/>
    <property type="match status" value="1"/>
</dbReference>
<evidence type="ECO:0000313" key="3">
    <source>
        <dbReference type="EMBL" id="WIM68655.1"/>
    </source>
</evidence>
<accession>A0ABY8VG88</accession>
<evidence type="ECO:0000313" key="4">
    <source>
        <dbReference type="Proteomes" id="UP001225598"/>
    </source>
</evidence>
<keyword evidence="4" id="KW-1185">Reference proteome</keyword>
<dbReference type="EMBL" id="CP126969">
    <property type="protein sequence ID" value="WIM68655.1"/>
    <property type="molecule type" value="Genomic_DNA"/>
</dbReference>
<dbReference type="Pfam" id="PF02585">
    <property type="entry name" value="PIG-L"/>
    <property type="match status" value="1"/>
</dbReference>
<organism evidence="3 4">
    <name type="scientific">Corynebacterium breve</name>
    <dbReference type="NCBI Taxonomy" id="3049799"/>
    <lineage>
        <taxon>Bacteria</taxon>
        <taxon>Bacillati</taxon>
        <taxon>Actinomycetota</taxon>
        <taxon>Actinomycetes</taxon>
        <taxon>Mycobacteriales</taxon>
        <taxon>Corynebacteriaceae</taxon>
        <taxon>Corynebacterium</taxon>
    </lineage>
</organism>
<dbReference type="InterPro" id="IPR003737">
    <property type="entry name" value="GlcNAc_PI_deacetylase-related"/>
</dbReference>
<keyword evidence="2" id="KW-0472">Membrane</keyword>
<evidence type="ECO:0000256" key="2">
    <source>
        <dbReference type="SAM" id="Phobius"/>
    </source>
</evidence>
<name>A0ABY8VG88_9CORY</name>
<keyword evidence="1" id="KW-0862">Zinc</keyword>
<dbReference type="RefSeq" id="WP_284826338.1">
    <property type="nucleotide sequence ID" value="NZ_CP126969.1"/>
</dbReference>
<reference evidence="3 4" key="1">
    <citation type="submission" date="2023-05" db="EMBL/GenBank/DDBJ databases">
        <title>Corynebacterium suedekumii sp. nov. and Corynebacterium breve sp. nov. isolated from raw cow's milk.</title>
        <authorList>
            <person name="Baer M.K."/>
            <person name="Mehl L."/>
            <person name="Hellmuth R."/>
            <person name="Marke G."/>
            <person name="Lipski A."/>
        </authorList>
    </citation>
    <scope>NUCLEOTIDE SEQUENCE [LARGE SCALE GENOMIC DNA]</scope>
    <source>
        <strain evidence="3 4">R4</strain>
    </source>
</reference>
<dbReference type="SUPFAM" id="SSF102588">
    <property type="entry name" value="LmbE-like"/>
    <property type="match status" value="1"/>
</dbReference>